<dbReference type="Proteomes" id="UP001195483">
    <property type="component" value="Unassembled WGS sequence"/>
</dbReference>
<accession>A0AAE0T4R7</accession>
<reference evidence="2" key="1">
    <citation type="journal article" date="2021" name="Genome Biol. Evol.">
        <title>A High-Quality Reference Genome for a Parasitic Bivalve with Doubly Uniparental Inheritance (Bivalvia: Unionida).</title>
        <authorList>
            <person name="Smith C.H."/>
        </authorList>
    </citation>
    <scope>NUCLEOTIDE SEQUENCE</scope>
    <source>
        <strain evidence="2">CHS0354</strain>
    </source>
</reference>
<gene>
    <name evidence="2" type="ORF">CHS0354_030308</name>
</gene>
<name>A0AAE0T4R7_9BIVA</name>
<evidence type="ECO:0000313" key="2">
    <source>
        <dbReference type="EMBL" id="KAK3603468.1"/>
    </source>
</evidence>
<evidence type="ECO:0000256" key="1">
    <source>
        <dbReference type="SAM" id="MobiDB-lite"/>
    </source>
</evidence>
<organism evidence="2 3">
    <name type="scientific">Potamilus streckersoni</name>
    <dbReference type="NCBI Taxonomy" id="2493646"/>
    <lineage>
        <taxon>Eukaryota</taxon>
        <taxon>Metazoa</taxon>
        <taxon>Spiralia</taxon>
        <taxon>Lophotrochozoa</taxon>
        <taxon>Mollusca</taxon>
        <taxon>Bivalvia</taxon>
        <taxon>Autobranchia</taxon>
        <taxon>Heteroconchia</taxon>
        <taxon>Palaeoheterodonta</taxon>
        <taxon>Unionida</taxon>
        <taxon>Unionoidea</taxon>
        <taxon>Unionidae</taxon>
        <taxon>Ambleminae</taxon>
        <taxon>Lampsilini</taxon>
        <taxon>Potamilus</taxon>
    </lineage>
</organism>
<reference evidence="2" key="2">
    <citation type="journal article" date="2021" name="Genome Biol. Evol.">
        <title>Developing a high-quality reference genome for a parasitic bivalve with doubly uniparental inheritance (Bivalvia: Unionida).</title>
        <authorList>
            <person name="Smith C.H."/>
        </authorList>
    </citation>
    <scope>NUCLEOTIDE SEQUENCE</scope>
    <source>
        <strain evidence="2">CHS0354</strain>
        <tissue evidence="2">Mantle</tissue>
    </source>
</reference>
<feature type="region of interest" description="Disordered" evidence="1">
    <location>
        <begin position="1"/>
        <end position="54"/>
    </location>
</feature>
<reference evidence="2" key="3">
    <citation type="submission" date="2023-05" db="EMBL/GenBank/DDBJ databases">
        <authorList>
            <person name="Smith C.H."/>
        </authorList>
    </citation>
    <scope>NUCLEOTIDE SEQUENCE</scope>
    <source>
        <strain evidence="2">CHS0354</strain>
        <tissue evidence="2">Mantle</tissue>
    </source>
</reference>
<evidence type="ECO:0000313" key="3">
    <source>
        <dbReference type="Proteomes" id="UP001195483"/>
    </source>
</evidence>
<proteinExistence type="predicted"/>
<comment type="caution">
    <text evidence="2">The sequence shown here is derived from an EMBL/GenBank/DDBJ whole genome shotgun (WGS) entry which is preliminary data.</text>
</comment>
<dbReference type="EMBL" id="JAEAOA010001808">
    <property type="protein sequence ID" value="KAK3603468.1"/>
    <property type="molecule type" value="Genomic_DNA"/>
</dbReference>
<sequence>MTNILRENQEPPEVEGPPPTSSPTGGAGTRMDGASRMTGRASPMLGGGRESMMGGAMPMMSMPQPVTGMMGQPMEMMSERAMGMMGPMPVSMMGPLMEPMPRPMPPMTVMGILTAMMGAIPPPMMPGGQSIPPPEEPCPCAVQCCSMPMEPQRQLPILHLPNVNHVGCCGCINCPASLLPAVAQMLMLIQTTQM</sequence>
<dbReference type="AlphaFoldDB" id="A0AAE0T4R7"/>
<protein>
    <submittedName>
        <fullName evidence="2">Uncharacterized protein</fullName>
    </submittedName>
</protein>
<keyword evidence="3" id="KW-1185">Reference proteome</keyword>